<proteinExistence type="predicted"/>
<keyword evidence="2" id="KW-1185">Reference proteome</keyword>
<gene>
    <name evidence="1" type="ORF">M9Y10_002139</name>
</gene>
<reference evidence="1 2" key="1">
    <citation type="submission" date="2024-04" db="EMBL/GenBank/DDBJ databases">
        <title>Tritrichomonas musculus Genome.</title>
        <authorList>
            <person name="Alves-Ferreira E."/>
            <person name="Grigg M."/>
            <person name="Lorenzi H."/>
            <person name="Galac M."/>
        </authorList>
    </citation>
    <scope>NUCLEOTIDE SEQUENCE [LARGE SCALE GENOMIC DNA]</scope>
    <source>
        <strain evidence="1 2">EAF2021</strain>
    </source>
</reference>
<dbReference type="SUPFAM" id="SSF48371">
    <property type="entry name" value="ARM repeat"/>
    <property type="match status" value="1"/>
</dbReference>
<comment type="caution">
    <text evidence="1">The sequence shown here is derived from an EMBL/GenBank/DDBJ whole genome shotgun (WGS) entry which is preliminary data.</text>
</comment>
<protein>
    <submittedName>
        <fullName evidence="1">Uncharacterized protein</fullName>
    </submittedName>
</protein>
<organism evidence="1 2">
    <name type="scientific">Tritrichomonas musculus</name>
    <dbReference type="NCBI Taxonomy" id="1915356"/>
    <lineage>
        <taxon>Eukaryota</taxon>
        <taxon>Metamonada</taxon>
        <taxon>Parabasalia</taxon>
        <taxon>Tritrichomonadida</taxon>
        <taxon>Tritrichomonadidae</taxon>
        <taxon>Tritrichomonas</taxon>
    </lineage>
</organism>
<evidence type="ECO:0000313" key="1">
    <source>
        <dbReference type="EMBL" id="KAK8899817.1"/>
    </source>
</evidence>
<dbReference type="EMBL" id="JAPFFF010000001">
    <property type="protein sequence ID" value="KAK8899817.1"/>
    <property type="molecule type" value="Genomic_DNA"/>
</dbReference>
<evidence type="ECO:0000313" key="2">
    <source>
        <dbReference type="Proteomes" id="UP001470230"/>
    </source>
</evidence>
<dbReference type="Gene3D" id="1.25.10.10">
    <property type="entry name" value="Leucine-rich Repeat Variant"/>
    <property type="match status" value="1"/>
</dbReference>
<dbReference type="Proteomes" id="UP001470230">
    <property type="component" value="Unassembled WGS sequence"/>
</dbReference>
<sequence>MKQNDSCRQEIRIEKDDKDDKNDIFTLSEEEFNSYFNQLQTSNIDLLNKIMNFFSRHYYSNKFEYNEQTHLILTVAVANLINEENQNTYLAKNSFNLISNAIKNSISGLTFIITTGILKVLKDNIFNLDSPFYVKAIISITRIMHSSQCICGMIYKEFTIFFFMKNSDINNMDPDIPVHIFWILFYFTKYGFLTDKESYEMIDFLNNYLDLFYQKSVNQNEIKSYEYEIYFRCIKILTLIFNKSAQFTENEVCGKSKLFFNFVLQQNANTLNKKFVSGVLQAYIPLLKKGSALKDPSINIEIIVSLINSCYPNIQHLALDCLDLFIRSNPISIKMLLQTDMLTNLQMIFKNASFKAKKKSLSILNLIMKHGTNEDKTFLLNPSFVIYLVFLAKEADDISYLVTIELLNAMLMMENVLSHDYQIHSSFLETDGIQIIEEISLNGSEDVYEASQLFLKTHFPDT</sequence>
<dbReference type="InterPro" id="IPR011989">
    <property type="entry name" value="ARM-like"/>
</dbReference>
<dbReference type="InterPro" id="IPR016024">
    <property type="entry name" value="ARM-type_fold"/>
</dbReference>
<accession>A0ABR2L9B7</accession>
<name>A0ABR2L9B7_9EUKA</name>